<reference evidence="2 3" key="1">
    <citation type="journal article" date="2020" name="G3 (Bethesda)">
        <title>Improved Reference Genome for Cyclotella cryptica CCMP332, a Model for Cell Wall Morphogenesis, Salinity Adaptation, and Lipid Production in Diatoms (Bacillariophyta).</title>
        <authorList>
            <person name="Roberts W.R."/>
            <person name="Downey K.M."/>
            <person name="Ruck E.C."/>
            <person name="Traller J.C."/>
            <person name="Alverson A.J."/>
        </authorList>
    </citation>
    <scope>NUCLEOTIDE SEQUENCE [LARGE SCALE GENOMIC DNA]</scope>
    <source>
        <strain evidence="2 3">CCMP332</strain>
    </source>
</reference>
<accession>A0ABD3QRV3</accession>
<sequence>MAKTNSDPENTLSSTSCNSSISAAPNPDPLSNFANLPFSSPDPSAVSFLWNAAQPFLTLPSSGSGRGGGADEVALFGISPSGVADGAGSGEDAAGIVAEAELYIRAYDFLTAVSLRVDSLELAVRYAGMNGLGQHFSMKEQREESWNVLLPQVMDVVMVRSFFACAVI</sequence>
<proteinExistence type="predicted"/>
<keyword evidence="3" id="KW-1185">Reference proteome</keyword>
<protein>
    <submittedName>
        <fullName evidence="2">Uncharacterized protein</fullName>
    </submittedName>
</protein>
<dbReference type="AlphaFoldDB" id="A0ABD3QRV3"/>
<dbReference type="Proteomes" id="UP001516023">
    <property type="component" value="Unassembled WGS sequence"/>
</dbReference>
<evidence type="ECO:0000313" key="2">
    <source>
        <dbReference type="EMBL" id="KAL3803163.1"/>
    </source>
</evidence>
<evidence type="ECO:0000256" key="1">
    <source>
        <dbReference type="SAM" id="MobiDB-lite"/>
    </source>
</evidence>
<feature type="region of interest" description="Disordered" evidence="1">
    <location>
        <begin position="1"/>
        <end position="23"/>
    </location>
</feature>
<evidence type="ECO:0000313" key="3">
    <source>
        <dbReference type="Proteomes" id="UP001516023"/>
    </source>
</evidence>
<comment type="caution">
    <text evidence="2">The sequence shown here is derived from an EMBL/GenBank/DDBJ whole genome shotgun (WGS) entry which is preliminary data.</text>
</comment>
<feature type="compositionally biased region" description="Low complexity" evidence="1">
    <location>
        <begin position="13"/>
        <end position="22"/>
    </location>
</feature>
<feature type="compositionally biased region" description="Polar residues" evidence="1">
    <location>
        <begin position="1"/>
        <end position="12"/>
    </location>
</feature>
<name>A0ABD3QRV3_9STRA</name>
<dbReference type="EMBL" id="JABMIG020000015">
    <property type="protein sequence ID" value="KAL3803163.1"/>
    <property type="molecule type" value="Genomic_DNA"/>
</dbReference>
<organism evidence="2 3">
    <name type="scientific">Cyclotella cryptica</name>
    <dbReference type="NCBI Taxonomy" id="29204"/>
    <lineage>
        <taxon>Eukaryota</taxon>
        <taxon>Sar</taxon>
        <taxon>Stramenopiles</taxon>
        <taxon>Ochrophyta</taxon>
        <taxon>Bacillariophyta</taxon>
        <taxon>Coscinodiscophyceae</taxon>
        <taxon>Thalassiosirophycidae</taxon>
        <taxon>Stephanodiscales</taxon>
        <taxon>Stephanodiscaceae</taxon>
        <taxon>Cyclotella</taxon>
    </lineage>
</organism>
<gene>
    <name evidence="2" type="ORF">HJC23_003438</name>
</gene>